<reference evidence="4" key="1">
    <citation type="journal article" date="2019" name="Int. J. Syst. Evol. Microbiol.">
        <title>The Global Catalogue of Microorganisms (GCM) 10K type strain sequencing project: providing services to taxonomists for standard genome sequencing and annotation.</title>
        <authorList>
            <consortium name="The Broad Institute Genomics Platform"/>
            <consortium name="The Broad Institute Genome Sequencing Center for Infectious Disease"/>
            <person name="Wu L."/>
            <person name="Ma J."/>
        </authorList>
    </citation>
    <scope>NUCLEOTIDE SEQUENCE [LARGE SCALE GENOMIC DNA]</scope>
    <source>
        <strain evidence="4">CGMCC 1.15474</strain>
    </source>
</reference>
<name>A0ABW5C621_9BACI</name>
<keyword evidence="1" id="KW-1133">Transmembrane helix</keyword>
<keyword evidence="1" id="KW-0812">Transmembrane</keyword>
<sequence>MRLRLLTLMFFIMTLPLNAFAHGTEEEHQREGLMYGKLIDGGLVASILLLVVSVFGIIVISKKIKSISVKNKQGQKKSNQLKRSSTILKWISAVTLLSSIIFGFITLKNSDVEQGNTIGFQHIHGLGYSGDGNNFYIPAHDGLRVYSKGEWSIPEGEKHDYMGFSMVDDGFYSSGHPGPGSKLENPFGVVKSNDFGKSLEILDLYKEIDFHGMAVGYYSHAIYVLNPQANSRMEDTGLYYTLDETKKWTKSDMKGLDGQPASIAVHSSDEKIIAVGTDQGVFLSTDFGNTFESILPEVPTSAIHFTKENKLMVGGLEDGSVMYEINLDTNEKAKFSIPEISNEDAISYIAVNPQNSSEIVFTTFEKQIYITKDNGNSWTQIAKDGTAIDRKVEKVEN</sequence>
<evidence type="ECO:0000313" key="4">
    <source>
        <dbReference type="Proteomes" id="UP001597318"/>
    </source>
</evidence>
<keyword evidence="4" id="KW-1185">Reference proteome</keyword>
<dbReference type="InterPro" id="IPR054817">
    <property type="entry name" value="Glycosyl_F510_1955-like"/>
</dbReference>
<keyword evidence="2" id="KW-0732">Signal</keyword>
<feature type="transmembrane region" description="Helical" evidence="1">
    <location>
        <begin position="87"/>
        <end position="107"/>
    </location>
</feature>
<protein>
    <submittedName>
        <fullName evidence="3">F510_1955 family glycosylhydrolase</fullName>
    </submittedName>
</protein>
<feature type="transmembrane region" description="Helical" evidence="1">
    <location>
        <begin position="39"/>
        <end position="60"/>
    </location>
</feature>
<keyword evidence="1" id="KW-0472">Membrane</keyword>
<dbReference type="EMBL" id="JBHUIK010000007">
    <property type="protein sequence ID" value="MFD2216521.1"/>
    <property type="molecule type" value="Genomic_DNA"/>
</dbReference>
<feature type="signal peptide" evidence="2">
    <location>
        <begin position="1"/>
        <end position="21"/>
    </location>
</feature>
<dbReference type="RefSeq" id="WP_247347506.1">
    <property type="nucleotide sequence ID" value="NZ_CP095551.1"/>
</dbReference>
<dbReference type="InterPro" id="IPR015943">
    <property type="entry name" value="WD40/YVTN_repeat-like_dom_sf"/>
</dbReference>
<proteinExistence type="predicted"/>
<evidence type="ECO:0000256" key="2">
    <source>
        <dbReference type="SAM" id="SignalP"/>
    </source>
</evidence>
<evidence type="ECO:0000313" key="3">
    <source>
        <dbReference type="EMBL" id="MFD2216521.1"/>
    </source>
</evidence>
<organism evidence="3 4">
    <name type="scientific">Metabacillus endolithicus</name>
    <dbReference type="NCBI Taxonomy" id="1535204"/>
    <lineage>
        <taxon>Bacteria</taxon>
        <taxon>Bacillati</taxon>
        <taxon>Bacillota</taxon>
        <taxon>Bacilli</taxon>
        <taxon>Bacillales</taxon>
        <taxon>Bacillaceae</taxon>
        <taxon>Metabacillus</taxon>
    </lineage>
</organism>
<feature type="chain" id="PRO_5045300685" evidence="2">
    <location>
        <begin position="22"/>
        <end position="397"/>
    </location>
</feature>
<accession>A0ABW5C621</accession>
<dbReference type="NCBIfam" id="NF045728">
    <property type="entry name" value="glycosyl_F510_1955"/>
    <property type="match status" value="1"/>
</dbReference>
<evidence type="ECO:0000256" key="1">
    <source>
        <dbReference type="SAM" id="Phobius"/>
    </source>
</evidence>
<comment type="caution">
    <text evidence="3">The sequence shown here is derived from an EMBL/GenBank/DDBJ whole genome shotgun (WGS) entry which is preliminary data.</text>
</comment>
<gene>
    <name evidence="3" type="ORF">ACFSKK_22865</name>
</gene>
<dbReference type="SUPFAM" id="SSF110296">
    <property type="entry name" value="Oligoxyloglucan reducing end-specific cellobiohydrolase"/>
    <property type="match status" value="1"/>
</dbReference>
<dbReference type="Gene3D" id="2.130.10.10">
    <property type="entry name" value="YVTN repeat-like/Quinoprotein amine dehydrogenase"/>
    <property type="match status" value="1"/>
</dbReference>
<dbReference type="Proteomes" id="UP001597318">
    <property type="component" value="Unassembled WGS sequence"/>
</dbReference>